<organism evidence="12 13">
    <name type="scientific">Myxococcus xanthus (strain DK1622)</name>
    <dbReference type="NCBI Taxonomy" id="246197"/>
    <lineage>
        <taxon>Bacteria</taxon>
        <taxon>Pseudomonadati</taxon>
        <taxon>Myxococcota</taxon>
        <taxon>Myxococcia</taxon>
        <taxon>Myxococcales</taxon>
        <taxon>Cystobacterineae</taxon>
        <taxon>Myxococcaceae</taxon>
        <taxon>Myxococcus</taxon>
    </lineage>
</organism>
<evidence type="ECO:0000259" key="7">
    <source>
        <dbReference type="PROSITE" id="PS50006"/>
    </source>
</evidence>
<name>Q1DDT1_MYXXD</name>
<dbReference type="STRING" id="246197.MXAN_0931"/>
<dbReference type="PANTHER" id="PTHR43304:SF1">
    <property type="entry name" value="PAC DOMAIN-CONTAINING PROTEIN"/>
    <property type="match status" value="1"/>
</dbReference>
<dbReference type="InterPro" id="IPR036890">
    <property type="entry name" value="HATPase_C_sf"/>
</dbReference>
<keyword evidence="13" id="KW-1185">Reference proteome</keyword>
<dbReference type="OrthoDB" id="9813024at2"/>
<sequence length="777" mass="84273">MKLRTERAGMAGARGFGRASGGCYMTTLDELTTCAGLALAPPSSTGACLILISTTTPAAIGKAYRLDQGEHIIGRGSDVTVRIDDHGVSRKHARVVRAGDGACHVTDLDSTNGTLLNGVPVSTAELMEGDRLQIGTVTVFRFSKREVLEQREEQLRQALTAARVGIWDWNAQSGRVTWSEQVDRLLGLPVGKLSGRAMELSEVVHPADLPRVSEVLGAALEKKTQVDVEYRIEPQGSGWRWISCKGDVLCDASGAPARVTGTVMDITARKLAEQELHRQSLIFESIYDGVVITDLGGGIIDWNSSAERMFGRQKSEALGQTLFSVLHPDEPDRLTGLVLTALDKQGRWSGELEFKRHDGTTCWCESVVVPLRDSEGRAIANIMVHRDTTERKQLQAHLVVADRLASVGTLGAGVAHEINNPLAYMLVNLHLIREGLERLESQAPAAPVASLQQLVRETAEGAERIATIVRDLKVFARGEQETRLMPVDVRRAVELACKMADNVIRHRARLVTEFEPVAPVEASESRLCQVFLNLLLNAAQAIPEEGTPGVEHEIRVVIRAGEKDRVVVEVRDTGMGMGQEVLGRIFDPFFTTKPVGVGTGLGLSICHGIIESMGGSIQAESEPGRGSTFRVVLCAATRELEVLPRLSATMQANVRARILVVDDEPNVTLALQRSLAADHEVSTANSAQAALRLVSDGGRFDLILCDVMMPGMTGMDLYHELGRCAPEQAGRMVFMTGGAFTPRTVSFLRDVPNAKIAKPLDLMQLRELVGRSAEAGR</sequence>
<feature type="domain" description="Response regulatory" evidence="9">
    <location>
        <begin position="657"/>
        <end position="773"/>
    </location>
</feature>
<dbReference type="InterPro" id="IPR001789">
    <property type="entry name" value="Sig_transdc_resp-reg_receiver"/>
</dbReference>
<dbReference type="InterPro" id="IPR013767">
    <property type="entry name" value="PAS_fold"/>
</dbReference>
<evidence type="ECO:0000313" key="13">
    <source>
        <dbReference type="Proteomes" id="UP000002402"/>
    </source>
</evidence>
<dbReference type="PROSITE" id="PS50112">
    <property type="entry name" value="PAS"/>
    <property type="match status" value="2"/>
</dbReference>
<dbReference type="InterPro" id="IPR036097">
    <property type="entry name" value="HisK_dim/P_sf"/>
</dbReference>
<keyword evidence="5 12" id="KW-0418">Kinase</keyword>
<dbReference type="Gene3D" id="3.30.565.10">
    <property type="entry name" value="Histidine kinase-like ATPase, C-terminal domain"/>
    <property type="match status" value="1"/>
</dbReference>
<feature type="domain" description="PAS" evidence="10">
    <location>
        <begin position="151"/>
        <end position="223"/>
    </location>
</feature>
<dbReference type="AlphaFoldDB" id="Q1DDT1"/>
<dbReference type="Pfam" id="PF00072">
    <property type="entry name" value="Response_reg"/>
    <property type="match status" value="1"/>
</dbReference>
<dbReference type="SMART" id="SM00387">
    <property type="entry name" value="HATPase_c"/>
    <property type="match status" value="1"/>
</dbReference>
<keyword evidence="4" id="KW-0808">Transferase</keyword>
<dbReference type="CDD" id="cd22698">
    <property type="entry name" value="FHA_EspA-like"/>
    <property type="match status" value="1"/>
</dbReference>
<dbReference type="SMART" id="SM00091">
    <property type="entry name" value="PAS"/>
    <property type="match status" value="2"/>
</dbReference>
<evidence type="ECO:0000259" key="8">
    <source>
        <dbReference type="PROSITE" id="PS50109"/>
    </source>
</evidence>
<dbReference type="HOGENOM" id="CLU_368708_0_0_7"/>
<dbReference type="SUPFAM" id="SSF52172">
    <property type="entry name" value="CheY-like"/>
    <property type="match status" value="1"/>
</dbReference>
<dbReference type="InterPro" id="IPR013655">
    <property type="entry name" value="PAS_fold_3"/>
</dbReference>
<dbReference type="InterPro" id="IPR003661">
    <property type="entry name" value="HisK_dim/P_dom"/>
</dbReference>
<evidence type="ECO:0000256" key="3">
    <source>
        <dbReference type="ARBA" id="ARBA00022553"/>
    </source>
</evidence>
<dbReference type="EMBL" id="CP000113">
    <property type="protein sequence ID" value="ABF92200.1"/>
    <property type="molecule type" value="Genomic_DNA"/>
</dbReference>
<evidence type="ECO:0000313" key="12">
    <source>
        <dbReference type="EMBL" id="ABF92200.1"/>
    </source>
</evidence>
<feature type="modified residue" description="4-aspartylphosphate" evidence="6">
    <location>
        <position position="706"/>
    </location>
</feature>
<dbReference type="InterPro" id="IPR001610">
    <property type="entry name" value="PAC"/>
</dbReference>
<dbReference type="PANTHER" id="PTHR43304">
    <property type="entry name" value="PHYTOCHROME-LIKE PROTEIN CPH1"/>
    <property type="match status" value="1"/>
</dbReference>
<dbReference type="InterPro" id="IPR000014">
    <property type="entry name" value="PAS"/>
</dbReference>
<dbReference type="EnsemblBacteria" id="ABF92200">
    <property type="protein sequence ID" value="ABF92200"/>
    <property type="gene ID" value="MXAN_0931"/>
</dbReference>
<dbReference type="SMART" id="SM00448">
    <property type="entry name" value="REC"/>
    <property type="match status" value="1"/>
</dbReference>
<dbReference type="PROSITE" id="PS50109">
    <property type="entry name" value="HIS_KIN"/>
    <property type="match status" value="1"/>
</dbReference>
<feature type="domain" description="PAC" evidence="11">
    <location>
        <begin position="348"/>
        <end position="400"/>
    </location>
</feature>
<dbReference type="InterPro" id="IPR052162">
    <property type="entry name" value="Sensor_kinase/Photoreceptor"/>
</dbReference>
<dbReference type="InterPro" id="IPR008984">
    <property type="entry name" value="SMAD_FHA_dom_sf"/>
</dbReference>
<evidence type="ECO:0000256" key="6">
    <source>
        <dbReference type="PROSITE-ProRule" id="PRU00169"/>
    </source>
</evidence>
<dbReference type="Pfam" id="PF00512">
    <property type="entry name" value="HisKA"/>
    <property type="match status" value="1"/>
</dbReference>
<dbReference type="Gene3D" id="1.10.287.130">
    <property type="match status" value="1"/>
</dbReference>
<dbReference type="Pfam" id="PF00989">
    <property type="entry name" value="PAS"/>
    <property type="match status" value="1"/>
</dbReference>
<comment type="catalytic activity">
    <reaction evidence="1">
        <text>ATP + protein L-histidine = ADP + protein N-phospho-L-histidine.</text>
        <dbReference type="EC" id="2.7.13.3"/>
    </reaction>
</comment>
<dbReference type="InterPro" id="IPR000700">
    <property type="entry name" value="PAS-assoc_C"/>
</dbReference>
<dbReference type="SMART" id="SM00240">
    <property type="entry name" value="FHA"/>
    <property type="match status" value="1"/>
</dbReference>
<feature type="domain" description="Histidine kinase" evidence="8">
    <location>
        <begin position="413"/>
        <end position="637"/>
    </location>
</feature>
<dbReference type="Gene3D" id="3.40.50.2300">
    <property type="match status" value="1"/>
</dbReference>
<feature type="domain" description="FHA" evidence="7">
    <location>
        <begin position="71"/>
        <end position="121"/>
    </location>
</feature>
<dbReference type="Gene3D" id="2.60.200.20">
    <property type="match status" value="1"/>
</dbReference>
<dbReference type="NCBIfam" id="TIGR00229">
    <property type="entry name" value="sensory_box"/>
    <property type="match status" value="2"/>
</dbReference>
<proteinExistence type="predicted"/>
<dbReference type="CDD" id="cd00082">
    <property type="entry name" value="HisKA"/>
    <property type="match status" value="1"/>
</dbReference>
<dbReference type="GO" id="GO:0006355">
    <property type="term" value="P:regulation of DNA-templated transcription"/>
    <property type="evidence" value="ECO:0007669"/>
    <property type="project" value="InterPro"/>
</dbReference>
<dbReference type="InterPro" id="IPR000253">
    <property type="entry name" value="FHA_dom"/>
</dbReference>
<dbReference type="eggNOG" id="COG1716">
    <property type="taxonomic scope" value="Bacteria"/>
</dbReference>
<evidence type="ECO:0000259" key="11">
    <source>
        <dbReference type="PROSITE" id="PS50113"/>
    </source>
</evidence>
<dbReference type="Proteomes" id="UP000002402">
    <property type="component" value="Chromosome"/>
</dbReference>
<dbReference type="KEGG" id="mxa:MXAN_0931"/>
<dbReference type="InterPro" id="IPR004358">
    <property type="entry name" value="Sig_transdc_His_kin-like_C"/>
</dbReference>
<dbReference type="CDD" id="cd00156">
    <property type="entry name" value="REC"/>
    <property type="match status" value="1"/>
</dbReference>
<feature type="domain" description="PAC" evidence="11">
    <location>
        <begin position="226"/>
        <end position="278"/>
    </location>
</feature>
<dbReference type="PROSITE" id="PS50113">
    <property type="entry name" value="PAC"/>
    <property type="match status" value="2"/>
</dbReference>
<dbReference type="SMART" id="SM00388">
    <property type="entry name" value="HisKA"/>
    <property type="match status" value="1"/>
</dbReference>
<dbReference type="InterPro" id="IPR035965">
    <property type="entry name" value="PAS-like_dom_sf"/>
</dbReference>
<dbReference type="PROSITE" id="PS50006">
    <property type="entry name" value="FHA_DOMAIN"/>
    <property type="match status" value="1"/>
</dbReference>
<dbReference type="InterPro" id="IPR003594">
    <property type="entry name" value="HATPase_dom"/>
</dbReference>
<dbReference type="InterPro" id="IPR011006">
    <property type="entry name" value="CheY-like_superfamily"/>
</dbReference>
<dbReference type="EC" id="2.7.13.3" evidence="2"/>
<dbReference type="Pfam" id="PF08447">
    <property type="entry name" value="PAS_3"/>
    <property type="match status" value="1"/>
</dbReference>
<reference evidence="12 13" key="1">
    <citation type="journal article" date="2006" name="Proc. Natl. Acad. Sci. U.S.A.">
        <title>Evolution of sensory complexity recorded in a myxobacterial genome.</title>
        <authorList>
            <person name="Goldman B.S."/>
            <person name="Nierman W.C."/>
            <person name="Kaiser D."/>
            <person name="Slater S.C."/>
            <person name="Durkin A.S."/>
            <person name="Eisen J.A."/>
            <person name="Ronning C.M."/>
            <person name="Barbazuk W.B."/>
            <person name="Blanchard M."/>
            <person name="Field C."/>
            <person name="Halling C."/>
            <person name="Hinkle G."/>
            <person name="Iartchuk O."/>
            <person name="Kim H.S."/>
            <person name="Mackenzie C."/>
            <person name="Madupu R."/>
            <person name="Miller N."/>
            <person name="Shvartsbeyn A."/>
            <person name="Sullivan S.A."/>
            <person name="Vaudin M."/>
            <person name="Wiegand R."/>
            <person name="Kaplan H.B."/>
        </authorList>
    </citation>
    <scope>NUCLEOTIDE SEQUENCE [LARGE SCALE GENOMIC DNA]</scope>
    <source>
        <strain evidence="13">DK1622</strain>
    </source>
</reference>
<evidence type="ECO:0000256" key="2">
    <source>
        <dbReference type="ARBA" id="ARBA00012438"/>
    </source>
</evidence>
<dbReference type="PRINTS" id="PR00344">
    <property type="entry name" value="BCTRLSENSOR"/>
</dbReference>
<protein>
    <recommendedName>
        <fullName evidence="2">histidine kinase</fullName>
        <ecNumber evidence="2">2.7.13.3</ecNumber>
    </recommendedName>
</protein>
<dbReference type="SMART" id="SM00086">
    <property type="entry name" value="PAC"/>
    <property type="match status" value="2"/>
</dbReference>
<evidence type="ECO:0000256" key="1">
    <source>
        <dbReference type="ARBA" id="ARBA00000085"/>
    </source>
</evidence>
<gene>
    <name evidence="12" type="ordered locus">MXAN_0931</name>
</gene>
<dbReference type="Gene3D" id="2.10.70.100">
    <property type="match status" value="1"/>
</dbReference>
<dbReference type="eggNOG" id="COG2202">
    <property type="taxonomic scope" value="Bacteria"/>
</dbReference>
<dbReference type="GO" id="GO:0000155">
    <property type="term" value="F:phosphorelay sensor kinase activity"/>
    <property type="evidence" value="ECO:0007669"/>
    <property type="project" value="InterPro"/>
</dbReference>
<evidence type="ECO:0000259" key="10">
    <source>
        <dbReference type="PROSITE" id="PS50112"/>
    </source>
</evidence>
<dbReference type="Pfam" id="PF00498">
    <property type="entry name" value="FHA"/>
    <property type="match status" value="1"/>
</dbReference>
<evidence type="ECO:0000259" key="9">
    <source>
        <dbReference type="PROSITE" id="PS50110"/>
    </source>
</evidence>
<dbReference type="eggNOG" id="COG4191">
    <property type="taxonomic scope" value="Bacteria"/>
</dbReference>
<dbReference type="SUPFAM" id="SSF47384">
    <property type="entry name" value="Homodimeric domain of signal transducing histidine kinase"/>
    <property type="match status" value="1"/>
</dbReference>
<dbReference type="InterPro" id="IPR005467">
    <property type="entry name" value="His_kinase_dom"/>
</dbReference>
<dbReference type="eggNOG" id="COG0784">
    <property type="taxonomic scope" value="Bacteria"/>
</dbReference>
<dbReference type="Pfam" id="PF02518">
    <property type="entry name" value="HATPase_c"/>
    <property type="match status" value="1"/>
</dbReference>
<keyword evidence="3 6" id="KW-0597">Phosphoprotein</keyword>
<dbReference type="Gene3D" id="3.30.450.20">
    <property type="entry name" value="PAS domain"/>
    <property type="match status" value="2"/>
</dbReference>
<feature type="domain" description="PAS" evidence="10">
    <location>
        <begin position="275"/>
        <end position="345"/>
    </location>
</feature>
<dbReference type="CDD" id="cd00130">
    <property type="entry name" value="PAS"/>
    <property type="match status" value="2"/>
</dbReference>
<dbReference type="SUPFAM" id="SSF55785">
    <property type="entry name" value="PYP-like sensor domain (PAS domain)"/>
    <property type="match status" value="2"/>
</dbReference>
<dbReference type="SUPFAM" id="SSF49879">
    <property type="entry name" value="SMAD/FHA domain"/>
    <property type="match status" value="1"/>
</dbReference>
<dbReference type="PROSITE" id="PS50110">
    <property type="entry name" value="RESPONSE_REGULATORY"/>
    <property type="match status" value="1"/>
</dbReference>
<accession>Q1DDT1</accession>
<evidence type="ECO:0000256" key="5">
    <source>
        <dbReference type="ARBA" id="ARBA00022777"/>
    </source>
</evidence>
<evidence type="ECO:0000256" key="4">
    <source>
        <dbReference type="ARBA" id="ARBA00022679"/>
    </source>
</evidence>
<dbReference type="SUPFAM" id="SSF55874">
    <property type="entry name" value="ATPase domain of HSP90 chaperone/DNA topoisomerase II/histidine kinase"/>
    <property type="match status" value="1"/>
</dbReference>
<dbReference type="SMR" id="Q1DDT1"/>